<evidence type="ECO:0000313" key="1">
    <source>
        <dbReference type="EMBL" id="NVO57548.1"/>
    </source>
</evidence>
<proteinExistence type="predicted"/>
<organism evidence="1 2">
    <name type="scientific">Ruegeria haliotis</name>
    <dbReference type="NCBI Taxonomy" id="2747601"/>
    <lineage>
        <taxon>Bacteria</taxon>
        <taxon>Pseudomonadati</taxon>
        <taxon>Pseudomonadota</taxon>
        <taxon>Alphaproteobacteria</taxon>
        <taxon>Rhodobacterales</taxon>
        <taxon>Roseobacteraceae</taxon>
        <taxon>Ruegeria</taxon>
    </lineage>
</organism>
<evidence type="ECO:0000313" key="2">
    <source>
        <dbReference type="Proteomes" id="UP000630805"/>
    </source>
</evidence>
<keyword evidence="2" id="KW-1185">Reference proteome</keyword>
<dbReference type="Pfam" id="PF10932">
    <property type="entry name" value="DUF2783"/>
    <property type="match status" value="1"/>
</dbReference>
<accession>A0ABX2PTP5</accession>
<sequence>MSDLILTPNINDADGFYAGLLAAHDGLDKAESDALNARLVLVLANHVGDNSILTQALQAAALTDR</sequence>
<name>A0ABX2PTP5_9RHOB</name>
<protein>
    <submittedName>
        <fullName evidence="1">DUF2783 domain-containing protein</fullName>
    </submittedName>
</protein>
<dbReference type="RefSeq" id="WP_176866614.1">
    <property type="nucleotide sequence ID" value="NZ_JABXWT010000012.1"/>
</dbReference>
<dbReference type="InterPro" id="IPR021233">
    <property type="entry name" value="DUF2783"/>
</dbReference>
<dbReference type="EMBL" id="JABXWT010000012">
    <property type="protein sequence ID" value="NVO57548.1"/>
    <property type="molecule type" value="Genomic_DNA"/>
</dbReference>
<gene>
    <name evidence="1" type="ORF">HW561_17255</name>
</gene>
<reference evidence="1 2" key="1">
    <citation type="submission" date="2020-06" db="EMBL/GenBank/DDBJ databases">
        <authorList>
            <person name="Cao W.R."/>
        </authorList>
    </citation>
    <scope>NUCLEOTIDE SEQUENCE [LARGE SCALE GENOMIC DNA]</scope>
    <source>
        <strain evidence="1 2">B1Z28</strain>
    </source>
</reference>
<dbReference type="Proteomes" id="UP000630805">
    <property type="component" value="Unassembled WGS sequence"/>
</dbReference>
<comment type="caution">
    <text evidence="1">The sequence shown here is derived from an EMBL/GenBank/DDBJ whole genome shotgun (WGS) entry which is preliminary data.</text>
</comment>